<evidence type="ECO:0000259" key="2">
    <source>
        <dbReference type="Pfam" id="PF16334"/>
    </source>
</evidence>
<dbReference type="InterPro" id="IPR008928">
    <property type="entry name" value="6-hairpin_glycosidase_sf"/>
</dbReference>
<dbReference type="STRING" id="1391627.SAMN05216464_107237"/>
<gene>
    <name evidence="5" type="ORF">SAMN05216464_107237</name>
</gene>
<keyword evidence="6" id="KW-1185">Reference proteome</keyword>
<dbReference type="SUPFAM" id="SSF49785">
    <property type="entry name" value="Galactose-binding domain-like"/>
    <property type="match status" value="1"/>
</dbReference>
<feature type="chain" id="PRO_5011706798" evidence="1">
    <location>
        <begin position="19"/>
        <end position="815"/>
    </location>
</feature>
<dbReference type="GO" id="GO:0005975">
    <property type="term" value="P:carbohydrate metabolic process"/>
    <property type="evidence" value="ECO:0007669"/>
    <property type="project" value="InterPro"/>
</dbReference>
<evidence type="ECO:0000259" key="4">
    <source>
        <dbReference type="Pfam" id="PF17168"/>
    </source>
</evidence>
<dbReference type="RefSeq" id="WP_091150658.1">
    <property type="nucleotide sequence ID" value="NZ_FNAI01000007.1"/>
</dbReference>
<dbReference type="Pfam" id="PF16334">
    <property type="entry name" value="DUF4964"/>
    <property type="match status" value="1"/>
</dbReference>
<dbReference type="InterPro" id="IPR008979">
    <property type="entry name" value="Galactose-bd-like_sf"/>
</dbReference>
<feature type="domain" description="Glutaminase A central" evidence="3">
    <location>
        <begin position="471"/>
        <end position="807"/>
    </location>
</feature>
<dbReference type="SUPFAM" id="SSF48208">
    <property type="entry name" value="Six-hairpin glycosidases"/>
    <property type="match status" value="1"/>
</dbReference>
<dbReference type="Proteomes" id="UP000199072">
    <property type="component" value="Unassembled WGS sequence"/>
</dbReference>
<dbReference type="Pfam" id="PF17168">
    <property type="entry name" value="DUF5127"/>
    <property type="match status" value="1"/>
</dbReference>
<dbReference type="Gene3D" id="2.60.120.260">
    <property type="entry name" value="Galactose-binding domain-like"/>
    <property type="match status" value="1"/>
</dbReference>
<dbReference type="InterPro" id="IPR033433">
    <property type="entry name" value="GtaA_N"/>
</dbReference>
<evidence type="ECO:0000313" key="5">
    <source>
        <dbReference type="EMBL" id="SDE57802.1"/>
    </source>
</evidence>
<feature type="domain" description="DUF4964" evidence="2">
    <location>
        <begin position="19"/>
        <end position="83"/>
    </location>
</feature>
<evidence type="ECO:0000256" key="1">
    <source>
        <dbReference type="SAM" id="SignalP"/>
    </source>
</evidence>
<evidence type="ECO:0000313" key="6">
    <source>
        <dbReference type="Proteomes" id="UP000199072"/>
    </source>
</evidence>
<dbReference type="PANTHER" id="PTHR31987">
    <property type="entry name" value="GLUTAMINASE A-RELATED"/>
    <property type="match status" value="1"/>
</dbReference>
<feature type="domain" description="Glutaminase A N-terminal" evidence="4">
    <location>
        <begin position="242"/>
        <end position="465"/>
    </location>
</feature>
<dbReference type="Pfam" id="PF16335">
    <property type="entry name" value="GtaA_6_Hairpin"/>
    <property type="match status" value="1"/>
</dbReference>
<dbReference type="OrthoDB" id="175993at2"/>
<dbReference type="InterPro" id="IPR032514">
    <property type="entry name" value="GtaA_central"/>
</dbReference>
<accession>A0A1G7E2F2</accession>
<name>A0A1G7E2F2_9SPHI</name>
<dbReference type="AlphaFoldDB" id="A0A1G7E2F2"/>
<organism evidence="5 6">
    <name type="scientific">Mucilaginibacter pineti</name>
    <dbReference type="NCBI Taxonomy" id="1391627"/>
    <lineage>
        <taxon>Bacteria</taxon>
        <taxon>Pseudomonadati</taxon>
        <taxon>Bacteroidota</taxon>
        <taxon>Sphingobacteriia</taxon>
        <taxon>Sphingobacteriales</taxon>
        <taxon>Sphingobacteriaceae</taxon>
        <taxon>Mucilaginibacter</taxon>
    </lineage>
</organism>
<keyword evidence="1" id="KW-0732">Signal</keyword>
<feature type="signal peptide" evidence="1">
    <location>
        <begin position="1"/>
        <end position="18"/>
    </location>
</feature>
<dbReference type="InterPro" id="IPR052743">
    <property type="entry name" value="Glutaminase_GtaA"/>
</dbReference>
<dbReference type="InterPro" id="IPR032515">
    <property type="entry name" value="DUF4964"/>
</dbReference>
<reference evidence="5 6" key="1">
    <citation type="submission" date="2016-10" db="EMBL/GenBank/DDBJ databases">
        <authorList>
            <person name="de Groot N.N."/>
        </authorList>
    </citation>
    <scope>NUCLEOTIDE SEQUENCE [LARGE SCALE GENOMIC DNA]</scope>
    <source>
        <strain evidence="5 6">47C3B</strain>
    </source>
</reference>
<dbReference type="PANTHER" id="PTHR31987:SF1">
    <property type="entry name" value="GLUTAMINASE A"/>
    <property type="match status" value="1"/>
</dbReference>
<dbReference type="EMBL" id="FNAI01000007">
    <property type="protein sequence ID" value="SDE57802.1"/>
    <property type="molecule type" value="Genomic_DNA"/>
</dbReference>
<evidence type="ECO:0000259" key="3">
    <source>
        <dbReference type="Pfam" id="PF16335"/>
    </source>
</evidence>
<protein>
    <submittedName>
        <fullName evidence="5">L-glutaminase</fullName>
    </submittedName>
</protein>
<proteinExistence type="predicted"/>
<sequence length="815" mass="91613">MRRILLIAALLYTSVVSAQNRQAPAYPLVTHDPYFSIWSDNDTLNASTTKHWTGASQSLNGIISVDGKLYSFLGKTEKVYNTVLPASDESNYTAKYTQDKPADGWEAARFNDNTWKTGEAPFGFDKGDTKTTWKSKELWARRAFNIEKLSSNNLYLKINHDENVEVYLNGKLAYSKVGWTDNFIYVPISKSLLQQGENTLAVHIVNVTGGQWLDVGLVEEPDNKDIANIQAAKQKSLQFNATQTIYEFTCGATDLKLTFTSPLLLDNLDLLARPVSYISAKINSNDGADHQVKLYFGASTNIAVHNTYQPVKGVAYTRNGLEIVKAGTMEQPILKRSGDNVRIDWGYMYVAVPQQTKAIQNVSTELNALKSLVDGNAAGQTELYGRKLMLNTVIPVGTVGKNVVEQYVMIGYDDLFSVQYFHDNLRPWWNTNGTETIENQLSLASQQYADVMQKCEAFDKKLYDDGVKSGGDNYAKLCIIAYRQAISAHKLLKSPEGKMLFMSKENFSNGSINTVDLIYPSAPLFLIYNPDLLKGMMNSIFYYSESGKWTKPYSAHDLGTYPIANGQTYGEDMPVEESGNMIILAAAIAKAEGNASYAKAHWQTLTTWVEYLAKDGFDPANQLSSDDFAGHLARNSNLSVKAIEALGSYGMLADMLGEKAVAKKYLSTSKDMAKRWMKIADAGDHYALTFNNKNTWSQKYNMVWDKVLDLNLFPKEVYKKEINFYLTKQNEYGLPLDSRETYTKSDWVMWTATLADNQKDFKALTDPMYKFAVETPDRSPLTDWHRTTNARRMNFTARSVVGGYFIKMLETKLKK</sequence>